<reference evidence="8 9" key="1">
    <citation type="submission" date="2014-04" db="EMBL/GenBank/DDBJ databases">
        <title>Genome evolution of avian class.</title>
        <authorList>
            <person name="Zhang G."/>
            <person name="Li C."/>
        </authorList>
    </citation>
    <scope>NUCLEOTIDE SEQUENCE [LARGE SCALE GENOMIC DNA]</scope>
    <source>
        <strain evidence="8">BGI_N320</strain>
    </source>
</reference>
<keyword evidence="4" id="KW-0833">Ubl conjugation pathway</keyword>
<evidence type="ECO:0000256" key="3">
    <source>
        <dbReference type="ARBA" id="ARBA00022737"/>
    </source>
</evidence>
<keyword evidence="9" id="KW-1185">Reference proteome</keyword>
<evidence type="ECO:0000313" key="9">
    <source>
        <dbReference type="Proteomes" id="UP000054064"/>
    </source>
</evidence>
<dbReference type="PRINTS" id="PR00320">
    <property type="entry name" value="GPROTEINBRPT"/>
</dbReference>
<dbReference type="PANTHER" id="PTHR15622:SF12">
    <property type="entry name" value="WD REPEAT AND SOCS BOX-CONTAINING PROTEIN 1"/>
    <property type="match status" value="1"/>
</dbReference>
<feature type="repeat" description="WD" evidence="6">
    <location>
        <begin position="103"/>
        <end position="132"/>
    </location>
</feature>
<dbReference type="Pfam" id="PF07525">
    <property type="entry name" value="SOCS_box"/>
    <property type="match status" value="1"/>
</dbReference>
<dbReference type="GO" id="GO:0035556">
    <property type="term" value="P:intracellular signal transduction"/>
    <property type="evidence" value="ECO:0007669"/>
    <property type="project" value="InterPro"/>
</dbReference>
<evidence type="ECO:0000313" key="8">
    <source>
        <dbReference type="EMBL" id="KFO92143.1"/>
    </source>
</evidence>
<dbReference type="PROSITE" id="PS50225">
    <property type="entry name" value="SOCS"/>
    <property type="match status" value="1"/>
</dbReference>
<dbReference type="InterPro" id="IPR019775">
    <property type="entry name" value="WD40_repeat_CS"/>
</dbReference>
<dbReference type="InterPro" id="IPR001496">
    <property type="entry name" value="SOCS_box"/>
</dbReference>
<name>A0A091HY39_BUCRH</name>
<accession>A0A091HY39</accession>
<evidence type="ECO:0000256" key="6">
    <source>
        <dbReference type="PROSITE-ProRule" id="PRU00221"/>
    </source>
</evidence>
<dbReference type="Pfam" id="PF00400">
    <property type="entry name" value="WD40"/>
    <property type="match status" value="3"/>
</dbReference>
<keyword evidence="2 6" id="KW-0853">WD repeat</keyword>
<evidence type="ECO:0000256" key="5">
    <source>
        <dbReference type="ARBA" id="ARBA00040055"/>
    </source>
</evidence>
<dbReference type="SUPFAM" id="SSF50998">
    <property type="entry name" value="Quinoprotein alcohol dehydrogenase-like"/>
    <property type="match status" value="1"/>
</dbReference>
<dbReference type="InterPro" id="IPR020472">
    <property type="entry name" value="WD40_PAC1"/>
</dbReference>
<dbReference type="Proteomes" id="UP000054064">
    <property type="component" value="Unassembled WGS sequence"/>
</dbReference>
<keyword evidence="3" id="KW-0677">Repeat</keyword>
<feature type="repeat" description="WD" evidence="6">
    <location>
        <begin position="133"/>
        <end position="175"/>
    </location>
</feature>
<dbReference type="CDD" id="cd03746">
    <property type="entry name" value="SOCS_WSB1_SWIP1"/>
    <property type="match status" value="1"/>
</dbReference>
<dbReference type="UniPathway" id="UPA00143"/>
<dbReference type="InterPro" id="IPR001680">
    <property type="entry name" value="WD40_rpt"/>
</dbReference>
<dbReference type="PROSITE" id="PS50082">
    <property type="entry name" value="WD_REPEATS_2"/>
    <property type="match status" value="2"/>
</dbReference>
<dbReference type="PROSITE" id="PS00678">
    <property type="entry name" value="WD_REPEATS_1"/>
    <property type="match status" value="1"/>
</dbReference>
<feature type="non-terminal residue" evidence="8">
    <location>
        <position position="1"/>
    </location>
</feature>
<dbReference type="InterPro" id="IPR051983">
    <property type="entry name" value="WSB_SOCS-box_domain"/>
</dbReference>
<dbReference type="AlphaFoldDB" id="A0A091HY39"/>
<organism evidence="8 9">
    <name type="scientific">Buceros rhinoceros silvestris</name>
    <dbReference type="NCBI Taxonomy" id="175836"/>
    <lineage>
        <taxon>Eukaryota</taxon>
        <taxon>Metazoa</taxon>
        <taxon>Chordata</taxon>
        <taxon>Craniata</taxon>
        <taxon>Vertebrata</taxon>
        <taxon>Euteleostomi</taxon>
        <taxon>Archelosauria</taxon>
        <taxon>Archosauria</taxon>
        <taxon>Dinosauria</taxon>
        <taxon>Saurischia</taxon>
        <taxon>Theropoda</taxon>
        <taxon>Coelurosauria</taxon>
        <taxon>Aves</taxon>
        <taxon>Neognathae</taxon>
        <taxon>Neoaves</taxon>
        <taxon>Telluraves</taxon>
        <taxon>Coraciimorphae</taxon>
        <taxon>Bucerotiformes</taxon>
        <taxon>Bucerotidae</taxon>
        <taxon>Buceros</taxon>
    </lineage>
</organism>
<dbReference type="Gene3D" id="2.130.10.10">
    <property type="entry name" value="YVTN repeat-like/Quinoprotein amine dehydrogenase"/>
    <property type="match status" value="1"/>
</dbReference>
<evidence type="ECO:0000259" key="7">
    <source>
        <dbReference type="PROSITE" id="PS50225"/>
    </source>
</evidence>
<proteinExistence type="predicted"/>
<protein>
    <recommendedName>
        <fullName evidence="5">WD repeat and SOCS box-containing protein 1</fullName>
    </recommendedName>
</protein>
<dbReference type="InterPro" id="IPR015943">
    <property type="entry name" value="WD40/YVTN_repeat-like_dom_sf"/>
</dbReference>
<dbReference type="SUPFAM" id="SSF158235">
    <property type="entry name" value="SOCS box-like"/>
    <property type="match status" value="1"/>
</dbReference>
<comment type="pathway">
    <text evidence="1">Protein modification; protein ubiquitination.</text>
</comment>
<feature type="domain" description="SOCS box" evidence="7">
    <location>
        <begin position="335"/>
        <end position="378"/>
    </location>
</feature>
<dbReference type="PROSITE" id="PS50294">
    <property type="entry name" value="WD_REPEATS_REGION"/>
    <property type="match status" value="1"/>
</dbReference>
<sequence>FDKKCGRENWTVAFAPDGSYFAWSQGHRIVKLVPWSHLLHGTKNVANSTATRLPRQNSDSSQKNKPCEHIIDCGDIVWSLAFGSSVPEKQSRCVNIEWHRFKFGQDQLLLATGLNNGRIKIWDVYTGKLLLNLMDHTEVVRDLTFAPDGSLILVSASRDKTLRVWDLKDDGNMMKVLRGHQNWVYGCAFSPDSSILCSVGASKAVCVRVSCSLYLLNWLRNHFKSKRGTRSERGCVGSLMKPCNAELKAQLSRWTALHRDDCSNALFLCSFRRSQAELTVCSNFLLCSSLCRMVRFWRIDEEYPVQVAPLNNGLCCTFSTDGSVLAAGQDGSVYFWATPRQVSSLQHLCRMAIRRVMPTSQVKNLPIPSKVVEFLCYQ</sequence>
<dbReference type="SMART" id="SM00253">
    <property type="entry name" value="SOCS"/>
    <property type="match status" value="1"/>
</dbReference>
<dbReference type="InterPro" id="IPR036036">
    <property type="entry name" value="SOCS_box-like_dom_sf"/>
</dbReference>
<dbReference type="EMBL" id="KL529051">
    <property type="protein sequence ID" value="KFO92143.1"/>
    <property type="molecule type" value="Genomic_DNA"/>
</dbReference>
<evidence type="ECO:0000256" key="1">
    <source>
        <dbReference type="ARBA" id="ARBA00004906"/>
    </source>
</evidence>
<dbReference type="PANTHER" id="PTHR15622">
    <property type="entry name" value="WD40 REPEAT PROTEIN"/>
    <property type="match status" value="1"/>
</dbReference>
<dbReference type="InterPro" id="IPR011047">
    <property type="entry name" value="Quinoprotein_ADH-like_sf"/>
</dbReference>
<evidence type="ECO:0000256" key="2">
    <source>
        <dbReference type="ARBA" id="ARBA00022574"/>
    </source>
</evidence>
<dbReference type="GO" id="GO:0000209">
    <property type="term" value="P:protein polyubiquitination"/>
    <property type="evidence" value="ECO:0007669"/>
    <property type="project" value="TreeGrafter"/>
</dbReference>
<dbReference type="Gene3D" id="1.10.750.20">
    <property type="entry name" value="SOCS box"/>
    <property type="match status" value="1"/>
</dbReference>
<feature type="non-terminal residue" evidence="8">
    <location>
        <position position="378"/>
    </location>
</feature>
<dbReference type="SMART" id="SM00320">
    <property type="entry name" value="WD40"/>
    <property type="match status" value="4"/>
</dbReference>
<evidence type="ECO:0000256" key="4">
    <source>
        <dbReference type="ARBA" id="ARBA00022786"/>
    </source>
</evidence>
<gene>
    <name evidence="8" type="ORF">N320_09503</name>
</gene>
<dbReference type="SMART" id="SM00969">
    <property type="entry name" value="SOCS_box"/>
    <property type="match status" value="1"/>
</dbReference>